<reference evidence="1 2" key="1">
    <citation type="submission" date="2014-12" db="EMBL/GenBank/DDBJ databases">
        <title>Draft genome sequences of 29 type strains of Enterococci.</title>
        <authorList>
            <person name="Zhong Z."/>
            <person name="Sun Z."/>
            <person name="Liu W."/>
            <person name="Zhang W."/>
            <person name="Zhang H."/>
        </authorList>
    </citation>
    <scope>NUCLEOTIDE SEQUENCE [LARGE SCALE GENOMIC DNA]</scope>
    <source>
        <strain evidence="1 2">DSM 21207</strain>
    </source>
</reference>
<dbReference type="Proteomes" id="UP000182835">
    <property type="component" value="Unassembled WGS sequence"/>
</dbReference>
<dbReference type="STRING" id="317010.RU96_GL000249"/>
<evidence type="ECO:0000313" key="1">
    <source>
        <dbReference type="EMBL" id="OJG16782.1"/>
    </source>
</evidence>
<name>A0A1L8RAP2_9ENTE</name>
<evidence type="ECO:0000313" key="2">
    <source>
        <dbReference type="Proteomes" id="UP000182835"/>
    </source>
</evidence>
<protein>
    <submittedName>
        <fullName evidence="1">Uncharacterized protein</fullName>
    </submittedName>
</protein>
<sequence length="87" mass="9872">MQRKKRKGVIKVITEKSILLGKQYMVQPKGFHRAILATAAKVVNDGIIFKVDFCELCDRDKVSQDNPYVTATSYDIKRAVGENCFFS</sequence>
<organism evidence="1 2">
    <name type="scientific">Enterococcus canintestini</name>
    <dbReference type="NCBI Taxonomy" id="317010"/>
    <lineage>
        <taxon>Bacteria</taxon>
        <taxon>Bacillati</taxon>
        <taxon>Bacillota</taxon>
        <taxon>Bacilli</taxon>
        <taxon>Lactobacillales</taxon>
        <taxon>Enterococcaceae</taxon>
        <taxon>Enterococcus</taxon>
    </lineage>
</organism>
<dbReference type="EMBL" id="JXKG01000001">
    <property type="protein sequence ID" value="OJG16782.1"/>
    <property type="molecule type" value="Genomic_DNA"/>
</dbReference>
<comment type="caution">
    <text evidence="1">The sequence shown here is derived from an EMBL/GenBank/DDBJ whole genome shotgun (WGS) entry which is preliminary data.</text>
</comment>
<proteinExistence type="predicted"/>
<dbReference type="AlphaFoldDB" id="A0A1L8RAP2"/>
<gene>
    <name evidence="1" type="ORF">RU96_GL000249</name>
</gene>
<accession>A0A1L8RAP2</accession>